<sequence>MAAGGAEGRAIVVGRQVQRVLGPLDEAEDDGVLLPGEEAPHRVEPEPRARGHDHEQQRDRVAEEEEIRVKGGRGHWCYNRFSELLLMDHRRLEVELGQEHFCSPTSNSTGDTGKSKSSSSPTTLSSWEDQSS</sequence>
<feature type="compositionally biased region" description="Basic and acidic residues" evidence="1">
    <location>
        <begin position="38"/>
        <end position="61"/>
    </location>
</feature>
<dbReference type="Gramene" id="TraesCS7A03G0582300.1">
    <property type="protein sequence ID" value="TraesCS7A03G0582300.1.CDS"/>
    <property type="gene ID" value="TraesCS7A03G0582300"/>
</dbReference>
<evidence type="ECO:0000313" key="3">
    <source>
        <dbReference type="Proteomes" id="UP000019116"/>
    </source>
</evidence>
<dbReference type="Gramene" id="TraesARI7A03G03864120.1">
    <property type="protein sequence ID" value="TraesARI7A03G03864120.1"/>
    <property type="gene ID" value="TraesARI7A03G03864120"/>
</dbReference>
<dbReference type="Gramene" id="TraesJUL7A03G03928000.1">
    <property type="protein sequence ID" value="TraesJUL7A03G03928000.1"/>
    <property type="gene ID" value="TraesJUL7A03G03928000"/>
</dbReference>
<reference evidence="2" key="1">
    <citation type="submission" date="2018-08" db="EMBL/GenBank/DDBJ databases">
        <authorList>
            <person name="Rossello M."/>
        </authorList>
    </citation>
    <scope>NUCLEOTIDE SEQUENCE [LARGE SCALE GENOMIC DNA]</scope>
    <source>
        <strain evidence="2">cv. Chinese Spring</strain>
    </source>
</reference>
<feature type="compositionally biased region" description="Low complexity" evidence="1">
    <location>
        <begin position="105"/>
        <end position="126"/>
    </location>
</feature>
<evidence type="ECO:0000313" key="2">
    <source>
        <dbReference type="EnsemblPlants" id="TraesCS7A02G253200.1"/>
    </source>
</evidence>
<dbReference type="Gramene" id="TraesNOR7A03G03935380.1">
    <property type="protein sequence ID" value="TraesNOR7A03G03935380.1"/>
    <property type="gene ID" value="TraesNOR7A03G03935380"/>
</dbReference>
<dbReference type="Gramene" id="TraesSTA7A03G03887830.1">
    <property type="protein sequence ID" value="TraesSTA7A03G03887830.1"/>
    <property type="gene ID" value="TraesSTA7A03G03887830"/>
</dbReference>
<dbReference type="Gramene" id="TraesCS7A02G253200.1">
    <property type="protein sequence ID" value="TraesCS7A02G253200.1"/>
    <property type="gene ID" value="TraesCS7A02G253200"/>
</dbReference>
<reference evidence="2" key="2">
    <citation type="submission" date="2018-10" db="UniProtKB">
        <authorList>
            <consortium name="EnsemblPlants"/>
        </authorList>
    </citation>
    <scope>IDENTIFICATION</scope>
</reference>
<feature type="region of interest" description="Disordered" evidence="1">
    <location>
        <begin position="20"/>
        <end position="66"/>
    </location>
</feature>
<dbReference type="AlphaFoldDB" id="A0A3B6REM2"/>
<dbReference type="Gramene" id="TraesMAC7A03G03893580.1">
    <property type="protein sequence ID" value="TraesMAC7A03G03893580.1"/>
    <property type="gene ID" value="TraesMAC7A03G03893580"/>
</dbReference>
<dbReference type="EnsemblPlants" id="TraesCS7A02G253200.1">
    <property type="protein sequence ID" value="TraesCS7A02G253200.1"/>
    <property type="gene ID" value="TraesCS7A02G253200"/>
</dbReference>
<protein>
    <submittedName>
        <fullName evidence="2">Uncharacterized protein</fullName>
    </submittedName>
</protein>
<evidence type="ECO:0000256" key="1">
    <source>
        <dbReference type="SAM" id="MobiDB-lite"/>
    </source>
</evidence>
<dbReference type="Gramene" id="TraesRN7A0100555000.1">
    <property type="protein sequence ID" value="TraesRN7A0100555000.1"/>
    <property type="gene ID" value="TraesRN7A0100555000"/>
</dbReference>
<proteinExistence type="predicted"/>
<dbReference type="Gramene" id="TraesPARA_EIv1.0_2283610.1">
    <property type="protein sequence ID" value="TraesPARA_EIv1.0_2283610.1.CDS"/>
    <property type="gene ID" value="TraesPARA_EIv1.0_2283610"/>
</dbReference>
<organism evidence="2">
    <name type="scientific">Triticum aestivum</name>
    <name type="common">Wheat</name>
    <dbReference type="NCBI Taxonomy" id="4565"/>
    <lineage>
        <taxon>Eukaryota</taxon>
        <taxon>Viridiplantae</taxon>
        <taxon>Streptophyta</taxon>
        <taxon>Embryophyta</taxon>
        <taxon>Tracheophyta</taxon>
        <taxon>Spermatophyta</taxon>
        <taxon>Magnoliopsida</taxon>
        <taxon>Liliopsida</taxon>
        <taxon>Poales</taxon>
        <taxon>Poaceae</taxon>
        <taxon>BOP clade</taxon>
        <taxon>Pooideae</taxon>
        <taxon>Triticodae</taxon>
        <taxon>Triticeae</taxon>
        <taxon>Triticinae</taxon>
        <taxon>Triticum</taxon>
    </lineage>
</organism>
<dbReference type="Gramene" id="TraesSYM7A03G03843800.1">
    <property type="protein sequence ID" value="TraesSYM7A03G03843800.1"/>
    <property type="gene ID" value="TraesSYM7A03G03843800"/>
</dbReference>
<accession>A0A3B6REM2</accession>
<name>A0A3B6REM2_WHEAT</name>
<keyword evidence="3" id="KW-1185">Reference proteome</keyword>
<dbReference type="Proteomes" id="UP000019116">
    <property type="component" value="Chromosome 7A"/>
</dbReference>
<feature type="region of interest" description="Disordered" evidence="1">
    <location>
        <begin position="101"/>
        <end position="132"/>
    </location>
</feature>
<dbReference type="OMA" id="GHDHEQQ"/>
<dbReference type="Gramene" id="TraesJAG7A03G03874490.1">
    <property type="protein sequence ID" value="TraesJAG7A03G03874490.1"/>
    <property type="gene ID" value="TraesJAG7A03G03874490"/>
</dbReference>
<dbReference type="Gramene" id="TraesLAC7A03G03845240.1">
    <property type="protein sequence ID" value="TraesLAC7A03G03845240.1"/>
    <property type="gene ID" value="TraesLAC7A03G03845240"/>
</dbReference>